<dbReference type="VEuPathDB" id="TriTrypDB:TEOVI_000618800"/>
<dbReference type="RefSeq" id="XP_067079936.1">
    <property type="nucleotide sequence ID" value="XM_067223835.1"/>
</dbReference>
<keyword evidence="4" id="KW-1185">Reference proteome</keyword>
<dbReference type="EMBL" id="CZPT02001086">
    <property type="protein sequence ID" value="SCU68857.1"/>
    <property type="molecule type" value="Genomic_DNA"/>
</dbReference>
<sequence length="1195" mass="135854">MKEAEQPPVAGPLPGFVSHARSTMSSIESLHRTSTVSSSGNVRLPAIKQRNQRDVASNQNPYTASEQKRRETRVMIQHRKRLHMFGKPIFAESHQRMLEAKRLCAEWVAVHQRERGESLAFVDYAKELFYNVVVRNHVPLVSNGNDQLCILATRAAVSCFLLEEAVKALPRHEILERCIGMLLRLVYVPNTEEMREALGGTVQYPLLLRQLPDYQVDSPNCMQLSRFARKPYFVAHHELTQRVIMYAHMNLTRQERFRRLPRIFDLLNANWIKSFLRTTLKAWQRVCLRRRQEEQKHRARWARRFAAERIRSIIRQWRVYAQVRVHSAVAAESIMVQIKTLSISTRNLRAEIEALTQESAELSVRLEEKDTEYGELEKKIAEIEGEYKRKLQFVCEIDRVGSKLLSSLAQKVPFPGGTEAMLPLEVLVLWANQTLIEGWMGSLFVDTPDDQFVEQAESYGAGLARSVRLSDISSAELPFTPLLRETTLVFLPMHRFLALISAMDPATGPTMKEISAVCKMDAQVRPFRMEMEDRVEEDAAADEKRDNVIKLEDEVGRIILEAYTNLTGGPCLISAKQLMTRKRGFQLVFLAGLLRYFTNWVDRTMKPRRSHDERRERSDSIQNSGSVERASPVEVIAPLVVAAAASVTSSIGSNSTIVVDEYAGTRHREYPEWFHPPASHLNWMRVVENQQLWIAASFNALHSALNTATEQRPVCTMQVQEETPAYMENVTIRRLSDLLSPEVTADNSFFYSLARCVENALPKLRDLFMQYSLLEGDRDYDRPGTNSLMISDESDVSTGANLTASFGNTQASIHGADGQYFVSSLDFWRLLRDCRVVGGRGKLHRAVVHRIVEKVAHGSASKRKSGRAGEKSSNIPGTRKTRSGKELAEIDLKNSYYKLRLSPPEFVEALLRCAQVWDYMQSVQHREEQQLSRNMTVTSRTSSEEAESSLSQSALVSERLTPNPSPPRKLGLADRMNRRDANLQGAVSYPAHDPSWLLRPAAVHQFLNEYIIVHGFRGPTLDPFQRAKRHLLLRQQFAEHAEVLFAIFCHYAKPREGYGIRPPDNETSSRGQSSSNVAPSSRDGGSQAWRGVGGTPRDRGEVGIVRVMTLGSLQAMTVGFSWYSIRRVTPDIIESSFHAVVADPENEPGVLFYPEWLDFLCVLAYYFKPNPTEPLHEKMGEFLRTHVIKHHKDVY</sequence>
<feature type="compositionally biased region" description="Basic and acidic residues" evidence="2">
    <location>
        <begin position="610"/>
        <end position="619"/>
    </location>
</feature>
<dbReference type="AlphaFoldDB" id="A0A1G4I9P6"/>
<feature type="compositionally biased region" description="Low complexity" evidence="2">
    <location>
        <begin position="948"/>
        <end position="959"/>
    </location>
</feature>
<dbReference type="Proteomes" id="UP000195570">
    <property type="component" value="Unassembled WGS sequence"/>
</dbReference>
<comment type="caution">
    <text evidence="3">The sequence shown here is derived from an EMBL/GenBank/DDBJ whole genome shotgun (WGS) entry which is preliminary data.</text>
</comment>
<feature type="region of interest" description="Disordered" evidence="2">
    <location>
        <begin position="858"/>
        <end position="883"/>
    </location>
</feature>
<feature type="region of interest" description="Disordered" evidence="2">
    <location>
        <begin position="607"/>
        <end position="627"/>
    </location>
</feature>
<name>A0A1G4I9P6_TRYEQ</name>
<dbReference type="GeneID" id="92380127"/>
<feature type="region of interest" description="Disordered" evidence="2">
    <location>
        <begin position="1059"/>
        <end position="1097"/>
    </location>
</feature>
<organism evidence="3 4">
    <name type="scientific">Trypanosoma equiperdum</name>
    <dbReference type="NCBI Taxonomy" id="5694"/>
    <lineage>
        <taxon>Eukaryota</taxon>
        <taxon>Discoba</taxon>
        <taxon>Euglenozoa</taxon>
        <taxon>Kinetoplastea</taxon>
        <taxon>Metakinetoplastina</taxon>
        <taxon>Trypanosomatida</taxon>
        <taxon>Trypanosomatidae</taxon>
        <taxon>Trypanosoma</taxon>
    </lineage>
</organism>
<reference evidence="3" key="1">
    <citation type="submission" date="2016-09" db="EMBL/GenBank/DDBJ databases">
        <authorList>
            <person name="Hebert L."/>
            <person name="Moumen B."/>
        </authorList>
    </citation>
    <scope>NUCLEOTIDE SEQUENCE [LARGE SCALE GENOMIC DNA]</scope>
    <source>
        <strain evidence="3">OVI</strain>
    </source>
</reference>
<gene>
    <name evidence="3" type="ORF">TEOVI_000618800</name>
</gene>
<feature type="compositionally biased region" description="Polar residues" evidence="2">
    <location>
        <begin position="54"/>
        <end position="65"/>
    </location>
</feature>
<feature type="region of interest" description="Disordered" evidence="2">
    <location>
        <begin position="24"/>
        <end position="71"/>
    </location>
</feature>
<feature type="compositionally biased region" description="Polar residues" evidence="2">
    <location>
        <begin position="1065"/>
        <end position="1079"/>
    </location>
</feature>
<feature type="region of interest" description="Disordered" evidence="2">
    <location>
        <begin position="928"/>
        <end position="969"/>
    </location>
</feature>
<evidence type="ECO:0000256" key="2">
    <source>
        <dbReference type="SAM" id="MobiDB-lite"/>
    </source>
</evidence>
<evidence type="ECO:0000313" key="3">
    <source>
        <dbReference type="EMBL" id="SCU68857.1"/>
    </source>
</evidence>
<feature type="coiled-coil region" evidence="1">
    <location>
        <begin position="338"/>
        <end position="386"/>
    </location>
</feature>
<accession>A0A1G4I9P6</accession>
<protein>
    <submittedName>
        <fullName evidence="3">Uncharacterized protein</fullName>
    </submittedName>
</protein>
<feature type="compositionally biased region" description="Polar residues" evidence="2">
    <location>
        <begin position="24"/>
        <end position="41"/>
    </location>
</feature>
<evidence type="ECO:0000256" key="1">
    <source>
        <dbReference type="SAM" id="Coils"/>
    </source>
</evidence>
<evidence type="ECO:0000313" key="4">
    <source>
        <dbReference type="Proteomes" id="UP000195570"/>
    </source>
</evidence>
<keyword evidence="1" id="KW-0175">Coiled coil</keyword>
<proteinExistence type="predicted"/>